<dbReference type="RefSeq" id="XP_065651286.1">
    <property type="nucleotide sequence ID" value="XM_065795214.1"/>
</dbReference>
<sequence length="317" mass="36245">MGYTLEWGSDEGSCRIQHSAAVDHANGLPHQGAYELAMKSKGTDVSKRNDKLSSLQKEMPQTDILSSLKTMTTKDLNLTRKKFEVAYFIAIEELPLCVYPKILCLEENHGVEFGQVYRNKITCRTFIDYIGLRKTEIYVKYSFLSISDFEYGTSKGVLNKISQFLESEGIENFRTKLVGFGADGAAVNRGSRTSVNVLLQKEIPWIIFGWCVAHRLELALKDKFAEIKAFNDVNNIILKMYNIYKKSQKKLRQLGKLVAILEEGNSFDIAGTRWIAHKIQALEMILDKYEVYMKHLENMTADFSFTQAERAKFKGYH</sequence>
<dbReference type="PANTHER" id="PTHR46880">
    <property type="entry name" value="RAS-ASSOCIATING DOMAIN-CONTAINING PROTEIN"/>
    <property type="match status" value="1"/>
</dbReference>
<dbReference type="InterPro" id="IPR012337">
    <property type="entry name" value="RNaseH-like_sf"/>
</dbReference>
<keyword evidence="1" id="KW-1185">Reference proteome</keyword>
<reference evidence="2" key="1">
    <citation type="submission" date="2025-08" db="UniProtKB">
        <authorList>
            <consortium name="RefSeq"/>
        </authorList>
    </citation>
    <scope>IDENTIFICATION</scope>
</reference>
<evidence type="ECO:0000313" key="1">
    <source>
        <dbReference type="Proteomes" id="UP001652625"/>
    </source>
</evidence>
<evidence type="ECO:0000313" key="2">
    <source>
        <dbReference type="RefSeq" id="XP_065651286.1"/>
    </source>
</evidence>
<dbReference type="PANTHER" id="PTHR46880:SF5">
    <property type="entry name" value="DUF4371 DOMAIN-CONTAINING PROTEIN"/>
    <property type="match status" value="1"/>
</dbReference>
<accession>A0ABM4BQ81</accession>
<dbReference type="Proteomes" id="UP001652625">
    <property type="component" value="Chromosome 04"/>
</dbReference>
<gene>
    <name evidence="2" type="primary">LOC136079475</name>
</gene>
<organism evidence="1 2">
    <name type="scientific">Hydra vulgaris</name>
    <name type="common">Hydra</name>
    <name type="synonym">Hydra attenuata</name>
    <dbReference type="NCBI Taxonomy" id="6087"/>
    <lineage>
        <taxon>Eukaryota</taxon>
        <taxon>Metazoa</taxon>
        <taxon>Cnidaria</taxon>
        <taxon>Hydrozoa</taxon>
        <taxon>Hydroidolina</taxon>
        <taxon>Anthoathecata</taxon>
        <taxon>Aplanulata</taxon>
        <taxon>Hydridae</taxon>
        <taxon>Hydra</taxon>
    </lineage>
</organism>
<protein>
    <submittedName>
        <fullName evidence="2">E3 SUMO-protein ligase KIAA1586-like</fullName>
    </submittedName>
</protein>
<dbReference type="GeneID" id="136079475"/>
<proteinExistence type="predicted"/>
<name>A0ABM4BQ81_HYDVU</name>
<dbReference type="SUPFAM" id="SSF53098">
    <property type="entry name" value="Ribonuclease H-like"/>
    <property type="match status" value="1"/>
</dbReference>